<dbReference type="RefSeq" id="XP_025561425.1">
    <property type="nucleotide sequence ID" value="XM_025707053.1"/>
</dbReference>
<organism evidence="2 3">
    <name type="scientific">Aspergillus vadensis (strain CBS 113365 / IMI 142717 / IBT 24658)</name>
    <dbReference type="NCBI Taxonomy" id="1448311"/>
    <lineage>
        <taxon>Eukaryota</taxon>
        <taxon>Fungi</taxon>
        <taxon>Dikarya</taxon>
        <taxon>Ascomycota</taxon>
        <taxon>Pezizomycotina</taxon>
        <taxon>Eurotiomycetes</taxon>
        <taxon>Eurotiomycetidae</taxon>
        <taxon>Eurotiales</taxon>
        <taxon>Aspergillaceae</taxon>
        <taxon>Aspergillus</taxon>
        <taxon>Aspergillus subgen. Circumdati</taxon>
    </lineage>
</organism>
<gene>
    <name evidence="2" type="ORF">BO88DRAFT_406039</name>
</gene>
<keyword evidence="3" id="KW-1185">Reference proteome</keyword>
<dbReference type="AlphaFoldDB" id="A0A319B6W4"/>
<reference evidence="2" key="1">
    <citation type="submission" date="2016-12" db="EMBL/GenBank/DDBJ databases">
        <title>The genomes of Aspergillus section Nigri reveals drivers in fungal speciation.</title>
        <authorList>
            <consortium name="DOE Joint Genome Institute"/>
            <person name="Vesth T.C."/>
            <person name="Nybo J."/>
            <person name="Theobald S."/>
            <person name="Brandl J."/>
            <person name="Frisvad J.C."/>
            <person name="Nielsen K.F."/>
            <person name="Lyhne E.K."/>
            <person name="Kogle M.E."/>
            <person name="Kuo A."/>
            <person name="Riley R."/>
            <person name="Clum A."/>
            <person name="Nolan M."/>
            <person name="Lipzen A."/>
            <person name="Salamov A."/>
            <person name="Henrissat B."/>
            <person name="Wiebenga A."/>
            <person name="De Vries R.P."/>
            <person name="Grigoriev I.V."/>
            <person name="Mortensen U.H."/>
            <person name="Andersen M.R."/>
            <person name="Baker S.E."/>
        </authorList>
    </citation>
    <scope>NUCLEOTIDE SEQUENCE [LARGE SCALE GENOMIC DNA]</scope>
    <source>
        <strain evidence="2">CBS 113365</strain>
    </source>
</reference>
<accession>A0A319B6W4</accession>
<feature type="region of interest" description="Disordered" evidence="1">
    <location>
        <begin position="216"/>
        <end position="236"/>
    </location>
</feature>
<protein>
    <submittedName>
        <fullName evidence="2">Muramidase</fullName>
    </submittedName>
</protein>
<sequence>MIARSVLRRRPYFNNKPSFLRLRFLIRPPAPRLVHITPPFIPTQMASRRQDPSKRTPEIESGMNGADELERLLDKDNFKRWGFIIYRCTYQSDSDWEKLMIRFYKRVEKYLRYYNGLDLLARFTPTVLEVEDRSFEGMTVASLRDKFNKWAVTAVKEEQEQEIDSRHLWHLKNGRYRFFIMIDQEALDSILSTPDDNIHGGFVRLVNAEWKPEELDEEELAERGGSGPEEDPLEGCTEEDVGWMKVCWGESQMPGYVILDDSLQWDRYYSRPPVIQRLS</sequence>
<evidence type="ECO:0000313" key="3">
    <source>
        <dbReference type="Proteomes" id="UP000248405"/>
    </source>
</evidence>
<name>A0A319B6W4_ASPVC</name>
<dbReference type="GeneID" id="37211645"/>
<dbReference type="OrthoDB" id="4424523at2759"/>
<dbReference type="Proteomes" id="UP000248405">
    <property type="component" value="Unassembled WGS sequence"/>
</dbReference>
<dbReference type="EMBL" id="KZ821629">
    <property type="protein sequence ID" value="PYH67631.1"/>
    <property type="molecule type" value="Genomic_DNA"/>
</dbReference>
<evidence type="ECO:0000313" key="2">
    <source>
        <dbReference type="EMBL" id="PYH67631.1"/>
    </source>
</evidence>
<proteinExistence type="predicted"/>
<evidence type="ECO:0000256" key="1">
    <source>
        <dbReference type="SAM" id="MobiDB-lite"/>
    </source>
</evidence>